<dbReference type="GO" id="GO:0051991">
    <property type="term" value="F:UDP-N-acetyl-D-glucosamine:N-acetylmuramoyl-L-alanyl-D-glutamyl-meso-2,6-diaminopimelyl-D-alanyl-D-alanine-diphosphoundecaprenol 4-beta-N-acetylglucosaminlytransferase activity"/>
    <property type="evidence" value="ECO:0007669"/>
    <property type="project" value="RHEA"/>
</dbReference>
<organism evidence="13 14">
    <name type="scientific">SAR86 cluster bacterium</name>
    <dbReference type="NCBI Taxonomy" id="2030880"/>
    <lineage>
        <taxon>Bacteria</taxon>
        <taxon>Pseudomonadati</taxon>
        <taxon>Pseudomonadota</taxon>
        <taxon>Gammaproteobacteria</taxon>
        <taxon>SAR86 cluster</taxon>
    </lineage>
</organism>
<name>A0A520N4P4_9GAMM</name>
<evidence type="ECO:0000259" key="12">
    <source>
        <dbReference type="Pfam" id="PF04101"/>
    </source>
</evidence>
<evidence type="ECO:0000313" key="13">
    <source>
        <dbReference type="EMBL" id="RZO28433.1"/>
    </source>
</evidence>
<evidence type="ECO:0000256" key="7">
    <source>
        <dbReference type="ARBA" id="ARBA00023136"/>
    </source>
</evidence>
<evidence type="ECO:0000256" key="4">
    <source>
        <dbReference type="ARBA" id="ARBA00022679"/>
    </source>
</evidence>
<evidence type="ECO:0000256" key="1">
    <source>
        <dbReference type="ARBA" id="ARBA00022475"/>
    </source>
</evidence>
<evidence type="ECO:0000313" key="14">
    <source>
        <dbReference type="Proteomes" id="UP000318710"/>
    </source>
</evidence>
<keyword evidence="5 10" id="KW-0133">Cell shape</keyword>
<dbReference type="Pfam" id="PF04101">
    <property type="entry name" value="Glyco_tran_28_C"/>
    <property type="match status" value="1"/>
</dbReference>
<dbReference type="AlphaFoldDB" id="A0A520N4P4"/>
<keyword evidence="3 10" id="KW-0328">Glycosyltransferase</keyword>
<keyword evidence="2 10" id="KW-0132">Cell division</keyword>
<comment type="function">
    <text evidence="10">Cell wall formation. Catalyzes the transfer of a GlcNAc subunit on undecaprenyl-pyrophosphoryl-MurNAc-pentapeptide (lipid intermediate I) to form undecaprenyl-pyrophosphoryl-MurNAc-(pentapeptide)GlcNAc (lipid intermediate II).</text>
</comment>
<comment type="pathway">
    <text evidence="10">Cell wall biogenesis; peptidoglycan biosynthesis.</text>
</comment>
<feature type="domain" description="Glycosyl transferase family 28 C-terminal" evidence="12">
    <location>
        <begin position="179"/>
        <end position="339"/>
    </location>
</feature>
<feature type="binding site" evidence="10">
    <location>
        <position position="122"/>
    </location>
    <ligand>
        <name>UDP-N-acetyl-alpha-D-glucosamine</name>
        <dbReference type="ChEBI" id="CHEBI:57705"/>
    </ligand>
</feature>
<dbReference type="HAMAP" id="MF_00033">
    <property type="entry name" value="MurG"/>
    <property type="match status" value="1"/>
</dbReference>
<comment type="similarity">
    <text evidence="10">Belongs to the glycosyltransferase 28 family. MurG subfamily.</text>
</comment>
<dbReference type="InterPro" id="IPR007235">
    <property type="entry name" value="Glyco_trans_28_C"/>
</dbReference>
<dbReference type="GO" id="GO:0008360">
    <property type="term" value="P:regulation of cell shape"/>
    <property type="evidence" value="ECO:0007669"/>
    <property type="project" value="UniProtKB-KW"/>
</dbReference>
<dbReference type="Proteomes" id="UP000318710">
    <property type="component" value="Unassembled WGS sequence"/>
</dbReference>
<dbReference type="GO" id="GO:0050511">
    <property type="term" value="F:undecaprenyldiphospho-muramoylpentapeptide beta-N-acetylglucosaminyltransferase activity"/>
    <property type="evidence" value="ECO:0007669"/>
    <property type="project" value="UniProtKB-UniRule"/>
</dbReference>
<evidence type="ECO:0000256" key="8">
    <source>
        <dbReference type="ARBA" id="ARBA00023306"/>
    </source>
</evidence>
<evidence type="ECO:0000259" key="11">
    <source>
        <dbReference type="Pfam" id="PF03033"/>
    </source>
</evidence>
<comment type="caution">
    <text evidence="13">The sequence shown here is derived from an EMBL/GenBank/DDBJ whole genome shotgun (WGS) entry which is preliminary data.</text>
</comment>
<keyword evidence="7 10" id="KW-0472">Membrane</keyword>
<comment type="caution">
    <text evidence="10">Lacks conserved residue(s) required for the propagation of feature annotation.</text>
</comment>
<feature type="binding site" evidence="10">
    <location>
        <position position="185"/>
    </location>
    <ligand>
        <name>UDP-N-acetyl-alpha-D-glucosamine</name>
        <dbReference type="ChEBI" id="CHEBI:57705"/>
    </ligand>
</feature>
<dbReference type="Pfam" id="PF03033">
    <property type="entry name" value="Glyco_transf_28"/>
    <property type="match status" value="1"/>
</dbReference>
<dbReference type="GO" id="GO:0071555">
    <property type="term" value="P:cell wall organization"/>
    <property type="evidence" value="ECO:0007669"/>
    <property type="project" value="UniProtKB-KW"/>
</dbReference>
<protein>
    <recommendedName>
        <fullName evidence="10">UDP-N-acetylglucosamine--N-acetylmuramyl-(pentapeptide) pyrophosphoryl-undecaprenol N-acetylglucosamine transferase</fullName>
        <ecNumber evidence="10">2.4.1.227</ecNumber>
    </recommendedName>
    <alternativeName>
        <fullName evidence="10">Undecaprenyl-PP-MurNAc-pentapeptide-UDPGlcNAc GlcNAc transferase</fullName>
    </alternativeName>
</protein>
<keyword evidence="6 10" id="KW-0573">Peptidoglycan synthesis</keyword>
<dbReference type="InterPro" id="IPR006009">
    <property type="entry name" value="GlcNAc_MurG"/>
</dbReference>
<dbReference type="GO" id="GO:0005975">
    <property type="term" value="P:carbohydrate metabolic process"/>
    <property type="evidence" value="ECO:0007669"/>
    <property type="project" value="InterPro"/>
</dbReference>
<evidence type="ECO:0000256" key="2">
    <source>
        <dbReference type="ARBA" id="ARBA00022618"/>
    </source>
</evidence>
<dbReference type="GO" id="GO:0051301">
    <property type="term" value="P:cell division"/>
    <property type="evidence" value="ECO:0007669"/>
    <property type="project" value="UniProtKB-KW"/>
</dbReference>
<dbReference type="UniPathway" id="UPA00219"/>
<comment type="catalytic activity">
    <reaction evidence="10">
        <text>di-trans,octa-cis-undecaprenyl diphospho-N-acetyl-alpha-D-muramoyl-L-alanyl-D-glutamyl-meso-2,6-diaminopimeloyl-D-alanyl-D-alanine + UDP-N-acetyl-alpha-D-glucosamine = di-trans,octa-cis-undecaprenyl diphospho-[N-acetyl-alpha-D-glucosaminyl-(1-&gt;4)]-N-acetyl-alpha-D-muramoyl-L-alanyl-D-glutamyl-meso-2,6-diaminopimeloyl-D-alanyl-D-alanine + UDP + H(+)</text>
        <dbReference type="Rhea" id="RHEA:31227"/>
        <dbReference type="ChEBI" id="CHEBI:15378"/>
        <dbReference type="ChEBI" id="CHEBI:57705"/>
        <dbReference type="ChEBI" id="CHEBI:58223"/>
        <dbReference type="ChEBI" id="CHEBI:61387"/>
        <dbReference type="ChEBI" id="CHEBI:61388"/>
        <dbReference type="EC" id="2.4.1.227"/>
    </reaction>
</comment>
<proteinExistence type="inferred from homology"/>
<dbReference type="PANTHER" id="PTHR21015">
    <property type="entry name" value="UDP-N-ACETYLGLUCOSAMINE--N-ACETYLMURAMYL-(PENTAPEPTIDE) PYROPHOSPHORYL-UNDECAPRENOL N-ACETYLGLUCOSAMINE TRANSFERASE 1"/>
    <property type="match status" value="1"/>
</dbReference>
<dbReference type="PANTHER" id="PTHR21015:SF22">
    <property type="entry name" value="GLYCOSYLTRANSFERASE"/>
    <property type="match status" value="1"/>
</dbReference>
<feature type="binding site" evidence="10">
    <location>
        <position position="159"/>
    </location>
    <ligand>
        <name>UDP-N-acetyl-alpha-D-glucosamine</name>
        <dbReference type="ChEBI" id="CHEBI:57705"/>
    </ligand>
</feature>
<feature type="binding site" evidence="10">
    <location>
        <begin position="10"/>
        <end position="12"/>
    </location>
    <ligand>
        <name>UDP-N-acetyl-alpha-D-glucosamine</name>
        <dbReference type="ChEBI" id="CHEBI:57705"/>
    </ligand>
</feature>
<gene>
    <name evidence="10" type="primary">murG</name>
    <name evidence="13" type="ORF">EVA93_00595</name>
</gene>
<evidence type="ECO:0000256" key="10">
    <source>
        <dbReference type="HAMAP-Rule" id="MF_00033"/>
    </source>
</evidence>
<dbReference type="Gene3D" id="3.40.50.2000">
    <property type="entry name" value="Glycogen Phosphorylase B"/>
    <property type="match status" value="2"/>
</dbReference>
<dbReference type="GO" id="GO:0009252">
    <property type="term" value="P:peptidoglycan biosynthetic process"/>
    <property type="evidence" value="ECO:0007669"/>
    <property type="project" value="UniProtKB-UniRule"/>
</dbReference>
<dbReference type="CDD" id="cd03785">
    <property type="entry name" value="GT28_MurG"/>
    <property type="match status" value="1"/>
</dbReference>
<evidence type="ECO:0000256" key="9">
    <source>
        <dbReference type="ARBA" id="ARBA00023316"/>
    </source>
</evidence>
<accession>A0A520N4P4</accession>
<dbReference type="GO" id="GO:0005886">
    <property type="term" value="C:plasma membrane"/>
    <property type="evidence" value="ECO:0007669"/>
    <property type="project" value="UniProtKB-SubCell"/>
</dbReference>
<evidence type="ECO:0000256" key="6">
    <source>
        <dbReference type="ARBA" id="ARBA00022984"/>
    </source>
</evidence>
<keyword evidence="1 10" id="KW-1003">Cell membrane</keyword>
<comment type="subcellular location">
    <subcellularLocation>
        <location evidence="10">Cell membrane</location>
        <topology evidence="10">Peripheral membrane protein</topology>
        <orientation evidence="10">Cytoplasmic side</orientation>
    </subcellularLocation>
</comment>
<dbReference type="EC" id="2.4.1.227" evidence="10"/>
<evidence type="ECO:0000256" key="3">
    <source>
        <dbReference type="ARBA" id="ARBA00022676"/>
    </source>
</evidence>
<keyword evidence="8 10" id="KW-0131">Cell cycle</keyword>
<dbReference type="InterPro" id="IPR004276">
    <property type="entry name" value="GlycoTrans_28_N"/>
</dbReference>
<feature type="binding site" evidence="10">
    <location>
        <position position="282"/>
    </location>
    <ligand>
        <name>UDP-N-acetyl-alpha-D-glucosamine</name>
        <dbReference type="ChEBI" id="CHEBI:57705"/>
    </ligand>
</feature>
<sequence>MKFLIVAAKTGGHVFPAATVSKKLINNDHQIILIGTGNKIEINAYEDLNSKQYKLKIDGFRGKNVFIKIKVLFQIVTNIFYLIKVIKEERIDAMIGFGGFISVPAGIACFIKGIPVFTHEQNSVMGSANKLLSKFAVINFLGFKISNINNSIFSGNPIRDTFRHYSKDITEELEDKIKIYITGGSQGSKYINLNMPHALEPLSEGLLIKHQCGLDNLEKVKSEYESRDIEAEVLEFFNNPEEQIKWSDFVVSRAGALSLSEITSMKKGALMIPLPNSIDNHQYENAKKIEDMGMGILHEEDEDINNLTDKISEIIKDRKYINWKKNELTNHVNAANDIVKHIEEYLNK</sequence>
<dbReference type="EMBL" id="SHBF01000002">
    <property type="protein sequence ID" value="RZO28433.1"/>
    <property type="molecule type" value="Genomic_DNA"/>
</dbReference>
<reference evidence="13 14" key="1">
    <citation type="submission" date="2019-02" db="EMBL/GenBank/DDBJ databases">
        <title>Prokaryotic population dynamics and viral predation in marine succession experiment using metagenomics: the confinement effect.</title>
        <authorList>
            <person name="Haro-Moreno J.M."/>
            <person name="Rodriguez-Valera F."/>
            <person name="Lopez-Perez M."/>
        </authorList>
    </citation>
    <scope>NUCLEOTIDE SEQUENCE [LARGE SCALE GENOMIC DNA]</scope>
    <source>
        <strain evidence="13">MED-G160</strain>
    </source>
</reference>
<evidence type="ECO:0000256" key="5">
    <source>
        <dbReference type="ARBA" id="ARBA00022960"/>
    </source>
</evidence>
<dbReference type="SUPFAM" id="SSF53756">
    <property type="entry name" value="UDP-Glycosyltransferase/glycogen phosphorylase"/>
    <property type="match status" value="1"/>
</dbReference>
<keyword evidence="4 10" id="KW-0808">Transferase</keyword>
<keyword evidence="9 10" id="KW-0961">Cell wall biogenesis/degradation</keyword>
<feature type="domain" description="Glycosyltransferase family 28 N-terminal" evidence="11">
    <location>
        <begin position="7"/>
        <end position="136"/>
    </location>
</feature>